<dbReference type="Proteomes" id="UP000324678">
    <property type="component" value="Chromosome"/>
</dbReference>
<feature type="transmembrane region" description="Helical" evidence="2">
    <location>
        <begin position="60"/>
        <end position="77"/>
    </location>
</feature>
<dbReference type="EMBL" id="CP043505">
    <property type="protein sequence ID" value="QEO15440.1"/>
    <property type="molecule type" value="Genomic_DNA"/>
</dbReference>
<proteinExistence type="predicted"/>
<organism evidence="3 4">
    <name type="scientific">Agromyces intestinalis</name>
    <dbReference type="NCBI Taxonomy" id="2592652"/>
    <lineage>
        <taxon>Bacteria</taxon>
        <taxon>Bacillati</taxon>
        <taxon>Actinomycetota</taxon>
        <taxon>Actinomycetes</taxon>
        <taxon>Micrococcales</taxon>
        <taxon>Microbacteriaceae</taxon>
        <taxon>Agromyces</taxon>
    </lineage>
</organism>
<protein>
    <submittedName>
        <fullName evidence="3">Uncharacterized protein</fullName>
    </submittedName>
</protein>
<feature type="region of interest" description="Disordered" evidence="1">
    <location>
        <begin position="12"/>
        <end position="38"/>
    </location>
</feature>
<dbReference type="AlphaFoldDB" id="A0A5C1YJJ5"/>
<keyword evidence="2" id="KW-0812">Transmembrane</keyword>
<keyword evidence="4" id="KW-1185">Reference proteome</keyword>
<evidence type="ECO:0000313" key="3">
    <source>
        <dbReference type="EMBL" id="QEO15440.1"/>
    </source>
</evidence>
<keyword evidence="2" id="KW-1133">Transmembrane helix</keyword>
<name>A0A5C1YJJ5_9MICO</name>
<dbReference type="RefSeq" id="WP_149161454.1">
    <property type="nucleotide sequence ID" value="NZ_CP043505.1"/>
</dbReference>
<feature type="transmembrane region" description="Helical" evidence="2">
    <location>
        <begin position="116"/>
        <end position="132"/>
    </location>
</feature>
<dbReference type="InterPro" id="IPR046096">
    <property type="entry name" value="DUF6114"/>
</dbReference>
<reference evidence="3 4" key="1">
    <citation type="submission" date="2019-09" db="EMBL/GenBank/DDBJ databases">
        <title>Genome sequencing of strain KACC 19306.</title>
        <authorList>
            <person name="Heo J."/>
            <person name="Kim S.-J."/>
            <person name="Kim J.-S."/>
            <person name="Hong S.-B."/>
            <person name="Kwon S.-W."/>
        </authorList>
    </citation>
    <scope>NUCLEOTIDE SEQUENCE [LARGE SCALE GENOMIC DNA]</scope>
    <source>
        <strain evidence="3 4">KACC 19306</strain>
    </source>
</reference>
<evidence type="ECO:0000256" key="2">
    <source>
        <dbReference type="SAM" id="Phobius"/>
    </source>
</evidence>
<feature type="transmembrane region" description="Helical" evidence="2">
    <location>
        <begin position="92"/>
        <end position="111"/>
    </location>
</feature>
<keyword evidence="2" id="KW-0472">Membrane</keyword>
<dbReference type="OrthoDB" id="3535986at2"/>
<gene>
    <name evidence="3" type="ORF">FLP10_14135</name>
</gene>
<dbReference type="Pfam" id="PF19609">
    <property type="entry name" value="DUF6114"/>
    <property type="match status" value="1"/>
</dbReference>
<evidence type="ECO:0000256" key="1">
    <source>
        <dbReference type="SAM" id="MobiDB-lite"/>
    </source>
</evidence>
<evidence type="ECO:0000313" key="4">
    <source>
        <dbReference type="Proteomes" id="UP000324678"/>
    </source>
</evidence>
<accession>A0A5C1YJJ5</accession>
<dbReference type="KEGG" id="ail:FLP10_14135"/>
<feature type="transmembrane region" description="Helical" evidence="2">
    <location>
        <begin position="138"/>
        <end position="156"/>
    </location>
</feature>
<sequence length="173" mass="18010">MDALSDALTADAAAGPRRRRLRGSGPRDEPALGTEVEAEAGVDATHARDRFLRWFRSRPTIGGLLTVIGGAAMFWSTQLELGGMTVHVGIEGAQAMILPAVLIVCGVLAILSPGQHVFYGIVALIISVYSLVGVNLGGFFLGFLLGSVGGVVVVSWRQKKADATALASTGEHA</sequence>